<dbReference type="VEuPathDB" id="AmoebaDB:EIN_484840"/>
<dbReference type="PROSITE" id="PS00018">
    <property type="entry name" value="EF_HAND_1"/>
    <property type="match status" value="1"/>
</dbReference>
<dbReference type="GO" id="GO:0005509">
    <property type="term" value="F:calcium ion binding"/>
    <property type="evidence" value="ECO:0007669"/>
    <property type="project" value="InterPro"/>
</dbReference>
<evidence type="ECO:0000256" key="1">
    <source>
        <dbReference type="ARBA" id="ARBA00022737"/>
    </source>
</evidence>
<accession>A0A0A1U4F1</accession>
<evidence type="ECO:0000259" key="3">
    <source>
        <dbReference type="PROSITE" id="PS50222"/>
    </source>
</evidence>
<dbReference type="InterPro" id="IPR011992">
    <property type="entry name" value="EF-hand-dom_pair"/>
</dbReference>
<dbReference type="KEGG" id="eiv:EIN_484840"/>
<proteinExistence type="predicted"/>
<keyword evidence="1" id="KW-0677">Repeat</keyword>
<dbReference type="GeneID" id="14888147"/>
<dbReference type="InterPro" id="IPR018247">
    <property type="entry name" value="EF_Hand_1_Ca_BS"/>
</dbReference>
<dbReference type="SMART" id="SM00054">
    <property type="entry name" value="EFh"/>
    <property type="match status" value="3"/>
</dbReference>
<keyword evidence="5" id="KW-1185">Reference proteome</keyword>
<evidence type="ECO:0000256" key="2">
    <source>
        <dbReference type="ARBA" id="ARBA00022837"/>
    </source>
</evidence>
<sequence length="142" mass="15636">MSVDVSSEQLATVFDILDVSKKGFLELSDVKEIFKSKGIQLSEEDLVDAFKAFDTNGDQKIDSAEFVAGLSEKLKKVSTAEELTTAFKAFDTENSGVLDTKTLTEELLKMENPPSQKQIDSLNKIAAQDDGFHYDLFVKAAC</sequence>
<dbReference type="AlphaFoldDB" id="A0A0A1U4F1"/>
<dbReference type="CDD" id="cd00051">
    <property type="entry name" value="EFh"/>
    <property type="match status" value="1"/>
</dbReference>
<dbReference type="SUPFAM" id="SSF47473">
    <property type="entry name" value="EF-hand"/>
    <property type="match status" value="1"/>
</dbReference>
<dbReference type="RefSeq" id="XP_004255913.1">
    <property type="nucleotide sequence ID" value="XM_004255865.1"/>
</dbReference>
<name>A0A0A1U4F1_ENTIV</name>
<feature type="domain" description="EF-hand" evidence="3">
    <location>
        <begin position="78"/>
        <end position="113"/>
    </location>
</feature>
<protein>
    <submittedName>
        <fullName evidence="4">Calmodulin-4, putative</fullName>
    </submittedName>
</protein>
<dbReference type="Pfam" id="PF13499">
    <property type="entry name" value="EF-hand_7"/>
    <property type="match status" value="1"/>
</dbReference>
<dbReference type="Proteomes" id="UP000014680">
    <property type="component" value="Unassembled WGS sequence"/>
</dbReference>
<dbReference type="InterPro" id="IPR002048">
    <property type="entry name" value="EF_hand_dom"/>
</dbReference>
<feature type="domain" description="EF-hand" evidence="3">
    <location>
        <begin position="5"/>
        <end position="40"/>
    </location>
</feature>
<keyword evidence="2" id="KW-0106">Calcium</keyword>
<dbReference type="EMBL" id="KB206670">
    <property type="protein sequence ID" value="ELP89142.1"/>
    <property type="molecule type" value="Genomic_DNA"/>
</dbReference>
<evidence type="ECO:0000313" key="5">
    <source>
        <dbReference type="Proteomes" id="UP000014680"/>
    </source>
</evidence>
<dbReference type="OrthoDB" id="26525at2759"/>
<feature type="domain" description="EF-hand" evidence="3">
    <location>
        <begin position="41"/>
        <end position="76"/>
    </location>
</feature>
<dbReference type="PANTHER" id="PTHR23049">
    <property type="entry name" value="MYOSIN REGULATORY LIGHT CHAIN 2"/>
    <property type="match status" value="1"/>
</dbReference>
<reference evidence="4 5" key="1">
    <citation type="submission" date="2012-10" db="EMBL/GenBank/DDBJ databases">
        <authorList>
            <person name="Zafar N."/>
            <person name="Inman J."/>
            <person name="Hall N."/>
            <person name="Lorenzi H."/>
            <person name="Caler E."/>
        </authorList>
    </citation>
    <scope>NUCLEOTIDE SEQUENCE [LARGE SCALE GENOMIC DNA]</scope>
    <source>
        <strain evidence="4 5">IP1</strain>
    </source>
</reference>
<organism evidence="4 5">
    <name type="scientific">Entamoeba invadens IP1</name>
    <dbReference type="NCBI Taxonomy" id="370355"/>
    <lineage>
        <taxon>Eukaryota</taxon>
        <taxon>Amoebozoa</taxon>
        <taxon>Evosea</taxon>
        <taxon>Archamoebae</taxon>
        <taxon>Mastigamoebida</taxon>
        <taxon>Entamoebidae</taxon>
        <taxon>Entamoeba</taxon>
    </lineage>
</organism>
<dbReference type="InterPro" id="IPR050403">
    <property type="entry name" value="Myosin_RLC"/>
</dbReference>
<evidence type="ECO:0000313" key="4">
    <source>
        <dbReference type="EMBL" id="ELP89142.1"/>
    </source>
</evidence>
<dbReference type="Gene3D" id="1.10.238.10">
    <property type="entry name" value="EF-hand"/>
    <property type="match status" value="2"/>
</dbReference>
<dbReference type="PROSITE" id="PS50222">
    <property type="entry name" value="EF_HAND_2"/>
    <property type="match status" value="3"/>
</dbReference>
<gene>
    <name evidence="4" type="ORF">EIN_484840</name>
</gene>